<evidence type="ECO:0000313" key="5">
    <source>
        <dbReference type="Proteomes" id="UP000788153"/>
    </source>
</evidence>
<feature type="chain" id="PRO_5046089456" evidence="3">
    <location>
        <begin position="23"/>
        <end position="239"/>
    </location>
</feature>
<accession>A0ABX0TWZ8</accession>
<dbReference type="PANTHER" id="PTHR11240:SF22">
    <property type="entry name" value="RIBONUCLEASE T2"/>
    <property type="match status" value="1"/>
</dbReference>
<evidence type="ECO:0000313" key="4">
    <source>
        <dbReference type="EMBL" id="NIJ22768.1"/>
    </source>
</evidence>
<name>A0ABX0TWZ8_9SPHN</name>
<protein>
    <submittedName>
        <fullName evidence="4">Ribonuclease T2</fullName>
        <ecNumber evidence="4">4.6.1.19</ecNumber>
    </submittedName>
</protein>
<keyword evidence="4" id="KW-0456">Lyase</keyword>
<dbReference type="InterPro" id="IPR039378">
    <property type="entry name" value="RNase_T2_prok"/>
</dbReference>
<dbReference type="InterPro" id="IPR036430">
    <property type="entry name" value="RNase_T2-like_sf"/>
</dbReference>
<dbReference type="EC" id="4.6.1.19" evidence="4"/>
<dbReference type="PANTHER" id="PTHR11240">
    <property type="entry name" value="RIBONUCLEASE T2"/>
    <property type="match status" value="1"/>
</dbReference>
<dbReference type="Gene3D" id="3.90.730.10">
    <property type="entry name" value="Ribonuclease T2-like"/>
    <property type="match status" value="1"/>
</dbReference>
<keyword evidence="3" id="KW-0732">Signal</keyword>
<dbReference type="InterPro" id="IPR018188">
    <property type="entry name" value="RNase_T2_His_AS_1"/>
</dbReference>
<comment type="similarity">
    <text evidence="1 2">Belongs to the RNase T2 family.</text>
</comment>
<evidence type="ECO:0000256" key="1">
    <source>
        <dbReference type="ARBA" id="ARBA00007469"/>
    </source>
</evidence>
<reference evidence="4 5" key="1">
    <citation type="submission" date="2020-03" db="EMBL/GenBank/DDBJ databases">
        <title>Genomic Encyclopedia of Type Strains, Phase IV (KMG-IV): sequencing the most valuable type-strain genomes for metagenomic binning, comparative biology and taxonomic classification.</title>
        <authorList>
            <person name="Goeker M."/>
        </authorList>
    </citation>
    <scope>NUCLEOTIDE SEQUENCE [LARGE SCALE GENOMIC DNA]</scope>
    <source>
        <strain evidence="4 5">DSM 22753</strain>
    </source>
</reference>
<dbReference type="EMBL" id="JAASQP010000001">
    <property type="protein sequence ID" value="NIJ22768.1"/>
    <property type="molecule type" value="Genomic_DNA"/>
</dbReference>
<dbReference type="Pfam" id="PF00445">
    <property type="entry name" value="Ribonuclease_T2"/>
    <property type="match status" value="1"/>
</dbReference>
<comment type="caution">
    <text evidence="4">The sequence shown here is derived from an EMBL/GenBank/DDBJ whole genome shotgun (WGS) entry which is preliminary data.</text>
</comment>
<gene>
    <name evidence="4" type="ORF">FHT01_000310</name>
</gene>
<proteinExistence type="inferred from homology"/>
<dbReference type="SUPFAM" id="SSF55895">
    <property type="entry name" value="Ribonuclease Rh-like"/>
    <property type="match status" value="1"/>
</dbReference>
<dbReference type="PROSITE" id="PS00530">
    <property type="entry name" value="RNASE_T2_1"/>
    <property type="match status" value="1"/>
</dbReference>
<evidence type="ECO:0000256" key="3">
    <source>
        <dbReference type="SAM" id="SignalP"/>
    </source>
</evidence>
<dbReference type="CDD" id="cd01062">
    <property type="entry name" value="RNase_T2_prok"/>
    <property type="match status" value="1"/>
</dbReference>
<dbReference type="InterPro" id="IPR001568">
    <property type="entry name" value="RNase_T2-like"/>
</dbReference>
<feature type="signal peptide" evidence="3">
    <location>
        <begin position="1"/>
        <end position="22"/>
    </location>
</feature>
<dbReference type="GO" id="GO:0033897">
    <property type="term" value="F:ribonuclease T2 activity"/>
    <property type="evidence" value="ECO:0007669"/>
    <property type="project" value="UniProtKB-EC"/>
</dbReference>
<dbReference type="Proteomes" id="UP000788153">
    <property type="component" value="Unassembled WGS sequence"/>
</dbReference>
<keyword evidence="5" id="KW-1185">Reference proteome</keyword>
<sequence>MRIGMRVIVAGAAMLAPLAAQAQAYRCSVPQAIDTPRPDTPDARDPVRRVATGGYTLALTWSPQYCRTAGDTRSARFQCGGGNRFGFTLHGLWPDGVGKTWPQYCRPAAIVPQAVIRRNLCTTPSPQLLQHEYAKHGTCMNLTPARYFAQSGRLFAQVRYPDMDALSRRANLTAGQFAVAFARANRGLNPRSLRLTATRDGWLDEVWICLDTNFKYRRCPTHQASLAPATRLKLWRGGR</sequence>
<dbReference type="InterPro" id="IPR033130">
    <property type="entry name" value="RNase_T2_His_AS_2"/>
</dbReference>
<dbReference type="RefSeq" id="WP_243846600.1">
    <property type="nucleotide sequence ID" value="NZ_BAAAEV010000001.1"/>
</dbReference>
<organism evidence="4 5">
    <name type="scientific">Sphingomonas japonica</name>
    <dbReference type="NCBI Taxonomy" id="511662"/>
    <lineage>
        <taxon>Bacteria</taxon>
        <taxon>Pseudomonadati</taxon>
        <taxon>Pseudomonadota</taxon>
        <taxon>Alphaproteobacteria</taxon>
        <taxon>Sphingomonadales</taxon>
        <taxon>Sphingomonadaceae</taxon>
        <taxon>Sphingomonas</taxon>
    </lineage>
</organism>
<dbReference type="PROSITE" id="PS00531">
    <property type="entry name" value="RNASE_T2_2"/>
    <property type="match status" value="1"/>
</dbReference>
<evidence type="ECO:0000256" key="2">
    <source>
        <dbReference type="RuleBase" id="RU004328"/>
    </source>
</evidence>